<evidence type="ECO:0000259" key="1">
    <source>
        <dbReference type="Pfam" id="PF02589"/>
    </source>
</evidence>
<protein>
    <recommendedName>
        <fullName evidence="1">LUD domain-containing protein</fullName>
    </recommendedName>
</protein>
<dbReference type="PIRSF" id="PIRSF020269">
    <property type="entry name" value="DUF1121"/>
    <property type="match status" value="1"/>
</dbReference>
<evidence type="ECO:0000313" key="3">
    <source>
        <dbReference type="Proteomes" id="UP001519271"/>
    </source>
</evidence>
<dbReference type="Proteomes" id="UP001519271">
    <property type="component" value="Unassembled WGS sequence"/>
</dbReference>
<reference evidence="2 3" key="1">
    <citation type="submission" date="2021-03" db="EMBL/GenBank/DDBJ databases">
        <title>Genomic Encyclopedia of Type Strains, Phase IV (KMG-IV): sequencing the most valuable type-strain genomes for metagenomic binning, comparative biology and taxonomic classification.</title>
        <authorList>
            <person name="Goeker M."/>
        </authorList>
    </citation>
    <scope>NUCLEOTIDE SEQUENCE [LARGE SCALE GENOMIC DNA]</scope>
    <source>
        <strain evidence="2 3">DSM 6139</strain>
    </source>
</reference>
<name>A0ABS4G0T0_9CLOT</name>
<dbReference type="Pfam" id="PF02589">
    <property type="entry name" value="LUD_dom"/>
    <property type="match status" value="1"/>
</dbReference>
<comment type="caution">
    <text evidence="2">The sequence shown here is derived from an EMBL/GenBank/DDBJ whole genome shotgun (WGS) entry which is preliminary data.</text>
</comment>
<gene>
    <name evidence="2" type="ORF">J2Z34_000617</name>
</gene>
<evidence type="ECO:0000313" key="2">
    <source>
        <dbReference type="EMBL" id="MBP1918146.1"/>
    </source>
</evidence>
<dbReference type="SUPFAM" id="SSF100950">
    <property type="entry name" value="NagB/RpiA/CoA transferase-like"/>
    <property type="match status" value="1"/>
</dbReference>
<dbReference type="RefSeq" id="WP_209458385.1">
    <property type="nucleotide sequence ID" value="NZ_JAGGKC010000003.1"/>
</dbReference>
<dbReference type="PANTHER" id="PTHR36179">
    <property type="entry name" value="LUD_DOM DOMAIN-CONTAINING PROTEIN"/>
    <property type="match status" value="1"/>
</dbReference>
<sequence>MDKNLLKTYDNKLERLSKALEKNNIKTVILERAEDVKGFLDERIPDKASVALGGSMTVIDLKIPEYLRSRDLVFHDRYAPNLSKEDMKQVFRNSFSSDFYIASTNAVTMDGTLYNVDGTGNRTAAMIYGPDKVFVIIGLNKIVEDEVDAVSRVQGIAAPANNVRLATGNPCTVSGTCMDCSSQGRICNIYTLIRRQNVKDRIEVIIVKENMGY</sequence>
<accession>A0ABS4G0T0</accession>
<dbReference type="InterPro" id="IPR003741">
    <property type="entry name" value="LUD_dom"/>
</dbReference>
<proteinExistence type="predicted"/>
<dbReference type="EMBL" id="JAGGKC010000003">
    <property type="protein sequence ID" value="MBP1918146.1"/>
    <property type="molecule type" value="Genomic_DNA"/>
</dbReference>
<keyword evidence="3" id="KW-1185">Reference proteome</keyword>
<dbReference type="InterPro" id="IPR037171">
    <property type="entry name" value="NagB/RpiA_transferase-like"/>
</dbReference>
<dbReference type="InterPro" id="IPR009501">
    <property type="entry name" value="UCP020269"/>
</dbReference>
<feature type="domain" description="LUD" evidence="1">
    <location>
        <begin position="13"/>
        <end position="207"/>
    </location>
</feature>
<dbReference type="PANTHER" id="PTHR36179:SF2">
    <property type="entry name" value="LUD DOMAIN-CONTAINING PROTEIN"/>
    <property type="match status" value="1"/>
</dbReference>
<organism evidence="2 3">
    <name type="scientific">Youngiibacter multivorans</name>
    <dbReference type="NCBI Taxonomy" id="937251"/>
    <lineage>
        <taxon>Bacteria</taxon>
        <taxon>Bacillati</taxon>
        <taxon>Bacillota</taxon>
        <taxon>Clostridia</taxon>
        <taxon>Eubacteriales</taxon>
        <taxon>Clostridiaceae</taxon>
        <taxon>Youngiibacter</taxon>
    </lineage>
</organism>